<organism evidence="1 2">
    <name type="scientific">Bythopirellula goksoeyrii</name>
    <dbReference type="NCBI Taxonomy" id="1400387"/>
    <lineage>
        <taxon>Bacteria</taxon>
        <taxon>Pseudomonadati</taxon>
        <taxon>Planctomycetota</taxon>
        <taxon>Planctomycetia</taxon>
        <taxon>Pirellulales</taxon>
        <taxon>Lacipirellulaceae</taxon>
        <taxon>Bythopirellula</taxon>
    </lineage>
</organism>
<dbReference type="PANTHER" id="PTHR38471:SF2">
    <property type="entry name" value="FOUR HELIX BUNDLE PROTEIN"/>
    <property type="match status" value="1"/>
</dbReference>
<evidence type="ECO:0000313" key="1">
    <source>
        <dbReference type="EMBL" id="QEG35873.1"/>
    </source>
</evidence>
<name>A0A5B9QPG4_9BACT</name>
<dbReference type="RefSeq" id="WP_148074320.1">
    <property type="nucleotide sequence ID" value="NZ_CP042913.1"/>
</dbReference>
<gene>
    <name evidence="1" type="ORF">Pr1d_31790</name>
</gene>
<dbReference type="Pfam" id="PF05635">
    <property type="entry name" value="23S_rRNA_IVP"/>
    <property type="match status" value="1"/>
</dbReference>
<dbReference type="Gene3D" id="1.20.1440.60">
    <property type="entry name" value="23S rRNA-intervening sequence"/>
    <property type="match status" value="1"/>
</dbReference>
<dbReference type="SUPFAM" id="SSF158446">
    <property type="entry name" value="IVS-encoded protein-like"/>
    <property type="match status" value="1"/>
</dbReference>
<dbReference type="Proteomes" id="UP000323917">
    <property type="component" value="Chromosome"/>
</dbReference>
<evidence type="ECO:0000313" key="2">
    <source>
        <dbReference type="Proteomes" id="UP000323917"/>
    </source>
</evidence>
<sequence>MFTFEKLDVWTKSIELTDVIYQVIENLPHDEMYGLSSHLYEAVVSIPTNIAVGCERVTNNDFAHFVSVAYGSLMKTISLLEVVRRRDLVSLTTFATVYALCEELARMLSDLSSSLEKRSKSIPPKISTPNTSLC</sequence>
<dbReference type="InterPro" id="IPR036583">
    <property type="entry name" value="23S_rRNA_IVS_sf"/>
</dbReference>
<keyword evidence="2" id="KW-1185">Reference proteome</keyword>
<dbReference type="InterPro" id="IPR012657">
    <property type="entry name" value="23S_rRNA-intervening_sequence"/>
</dbReference>
<proteinExistence type="predicted"/>
<reference evidence="1 2" key="1">
    <citation type="submission" date="2019-08" db="EMBL/GenBank/DDBJ databases">
        <title>Deep-cultivation of Planctomycetes and their phenomic and genomic characterization uncovers novel biology.</title>
        <authorList>
            <person name="Wiegand S."/>
            <person name="Jogler M."/>
            <person name="Boedeker C."/>
            <person name="Pinto D."/>
            <person name="Vollmers J."/>
            <person name="Rivas-Marin E."/>
            <person name="Kohn T."/>
            <person name="Peeters S.H."/>
            <person name="Heuer A."/>
            <person name="Rast P."/>
            <person name="Oberbeckmann S."/>
            <person name="Bunk B."/>
            <person name="Jeske O."/>
            <person name="Meyerdierks A."/>
            <person name="Storesund J.E."/>
            <person name="Kallscheuer N."/>
            <person name="Luecker S."/>
            <person name="Lage O.M."/>
            <person name="Pohl T."/>
            <person name="Merkel B.J."/>
            <person name="Hornburger P."/>
            <person name="Mueller R.-W."/>
            <person name="Bruemmer F."/>
            <person name="Labrenz M."/>
            <person name="Spormann A.M."/>
            <person name="Op den Camp H."/>
            <person name="Overmann J."/>
            <person name="Amann R."/>
            <person name="Jetten M.S.M."/>
            <person name="Mascher T."/>
            <person name="Medema M.H."/>
            <person name="Devos D.P."/>
            <person name="Kaster A.-K."/>
            <person name="Ovreas L."/>
            <person name="Rohde M."/>
            <person name="Galperin M.Y."/>
            <person name="Jogler C."/>
        </authorList>
    </citation>
    <scope>NUCLEOTIDE SEQUENCE [LARGE SCALE GENOMIC DNA]</scope>
    <source>
        <strain evidence="1 2">Pr1d</strain>
    </source>
</reference>
<accession>A0A5B9QPG4</accession>
<dbReference type="PANTHER" id="PTHR38471">
    <property type="entry name" value="FOUR HELIX BUNDLE PROTEIN"/>
    <property type="match status" value="1"/>
</dbReference>
<dbReference type="KEGG" id="bgok:Pr1d_31790"/>
<dbReference type="AlphaFoldDB" id="A0A5B9QPG4"/>
<dbReference type="OrthoDB" id="276165at2"/>
<protein>
    <recommendedName>
        <fullName evidence="3">Four helix bundle protein</fullName>
    </recommendedName>
</protein>
<dbReference type="EMBL" id="CP042913">
    <property type="protein sequence ID" value="QEG35873.1"/>
    <property type="molecule type" value="Genomic_DNA"/>
</dbReference>
<dbReference type="NCBIfam" id="TIGR02436">
    <property type="entry name" value="four helix bundle protein"/>
    <property type="match status" value="1"/>
</dbReference>
<dbReference type="CDD" id="cd16377">
    <property type="entry name" value="23S_rRNA_IVP_like"/>
    <property type="match status" value="1"/>
</dbReference>
<evidence type="ECO:0008006" key="3">
    <source>
        <dbReference type="Google" id="ProtNLM"/>
    </source>
</evidence>